<dbReference type="InterPro" id="IPR057517">
    <property type="entry name" value="SsdA-like_C"/>
</dbReference>
<accession>A0A4Z1I989</accession>
<feature type="domain" description="Single-strand DNA deaminase toxin A-like C-terminal" evidence="2">
    <location>
        <begin position="331"/>
        <end position="391"/>
    </location>
</feature>
<protein>
    <recommendedName>
        <fullName evidence="2">Single-strand DNA deaminase toxin A-like C-terminal domain-containing protein</fullName>
    </recommendedName>
</protein>
<feature type="region of interest" description="Disordered" evidence="1">
    <location>
        <begin position="32"/>
        <end position="93"/>
    </location>
</feature>
<evidence type="ECO:0000313" key="4">
    <source>
        <dbReference type="Proteomes" id="UP000297452"/>
    </source>
</evidence>
<sequence length="477" mass="53597">MTEALRLSELGSARPKQPYELRMEVAALRKLRKAEEEAKSRQSQAKSGNIPVVQELNSNEADETLVRDEPATQSHENNGAKSTNDSKDTSNGIGDLIEAVSETTLETPVIKKTPKGIWNELTNNADPKLASYRSLDITPDPSWLESILSKVNNILEKTADRGQLKGDDKGPAIEHRNDVLKILMQGALELGSHILDSPEIARKLAAQHGIQNEDLRNAVPSVGAGTNNIADENTVIASTRCENCSGALAPYPEVEGLEVPTQDPRDRLPFFEYIPQASSSLYYTIDLFERIYSLPLKKYKESSGEKTVARLYVPKTTPRPNTPKLQIINSISGWDDRLPETTHPSAFISNGIWTRRVQTLCYATKYQLESCGDKDRGIEGRYNSCHAEKQVLAYWLYTYVLSSRRSDPSVRWDKKFNEPIKPEYYEGLFIVVSTPLCDCCDRFLNHVATYYQISFTIKSPDEVIEFPKLPLKARRDD</sequence>
<evidence type="ECO:0000259" key="2">
    <source>
        <dbReference type="Pfam" id="PF24120"/>
    </source>
</evidence>
<dbReference type="OrthoDB" id="341259at2759"/>
<keyword evidence="4" id="KW-1185">Reference proteome</keyword>
<organism evidence="3 4">
    <name type="scientific">Botryotinia narcissicola</name>
    <dbReference type="NCBI Taxonomy" id="278944"/>
    <lineage>
        <taxon>Eukaryota</taxon>
        <taxon>Fungi</taxon>
        <taxon>Dikarya</taxon>
        <taxon>Ascomycota</taxon>
        <taxon>Pezizomycotina</taxon>
        <taxon>Leotiomycetes</taxon>
        <taxon>Helotiales</taxon>
        <taxon>Sclerotiniaceae</taxon>
        <taxon>Botryotinia</taxon>
    </lineage>
</organism>
<evidence type="ECO:0000313" key="3">
    <source>
        <dbReference type="EMBL" id="TGO57835.1"/>
    </source>
</evidence>
<name>A0A4Z1I989_9HELO</name>
<gene>
    <name evidence="3" type="ORF">BOTNAR_0193g00300</name>
</gene>
<proteinExistence type="predicted"/>
<dbReference type="Proteomes" id="UP000297452">
    <property type="component" value="Unassembled WGS sequence"/>
</dbReference>
<dbReference type="EMBL" id="PQXJ01000193">
    <property type="protein sequence ID" value="TGO57835.1"/>
    <property type="molecule type" value="Genomic_DNA"/>
</dbReference>
<dbReference type="Pfam" id="PF24120">
    <property type="entry name" value="SsdA_C"/>
    <property type="match status" value="1"/>
</dbReference>
<evidence type="ECO:0000256" key="1">
    <source>
        <dbReference type="SAM" id="MobiDB-lite"/>
    </source>
</evidence>
<feature type="compositionally biased region" description="Polar residues" evidence="1">
    <location>
        <begin position="71"/>
        <end position="83"/>
    </location>
</feature>
<dbReference type="AlphaFoldDB" id="A0A4Z1I989"/>
<reference evidence="3 4" key="1">
    <citation type="submission" date="2017-12" db="EMBL/GenBank/DDBJ databases">
        <title>Comparative genomics of Botrytis spp.</title>
        <authorList>
            <person name="Valero-Jimenez C.A."/>
            <person name="Tapia P."/>
            <person name="Veloso J."/>
            <person name="Silva-Moreno E."/>
            <person name="Staats M."/>
            <person name="Valdes J.H."/>
            <person name="Van Kan J.A.L."/>
        </authorList>
    </citation>
    <scope>NUCLEOTIDE SEQUENCE [LARGE SCALE GENOMIC DNA]</scope>
    <source>
        <strain evidence="3 4">MUCL2120</strain>
    </source>
</reference>
<feature type="region of interest" description="Disordered" evidence="1">
    <location>
        <begin position="1"/>
        <end position="20"/>
    </location>
</feature>
<comment type="caution">
    <text evidence="3">The sequence shown here is derived from an EMBL/GenBank/DDBJ whole genome shotgun (WGS) entry which is preliminary data.</text>
</comment>